<evidence type="ECO:0000313" key="5">
    <source>
        <dbReference type="EMBL" id="KAL3108001.1"/>
    </source>
</evidence>
<dbReference type="EMBL" id="JBICBT010000601">
    <property type="protein sequence ID" value="KAL3108001.1"/>
    <property type="molecule type" value="Genomic_DNA"/>
</dbReference>
<gene>
    <name evidence="5" type="ORF">niasHT_018302</name>
</gene>
<accession>A0ABD2KYK0</accession>
<evidence type="ECO:0000256" key="2">
    <source>
        <dbReference type="ARBA" id="ARBA00022786"/>
    </source>
</evidence>
<comment type="caution">
    <text evidence="5">The sequence shown here is derived from an EMBL/GenBank/DDBJ whole genome shotgun (WGS) entry which is preliminary data.</text>
</comment>
<feature type="domain" description="BTB" evidence="3">
    <location>
        <begin position="19"/>
        <end position="96"/>
    </location>
</feature>
<dbReference type="InterPro" id="IPR011705">
    <property type="entry name" value="BACK"/>
</dbReference>
<evidence type="ECO:0000256" key="1">
    <source>
        <dbReference type="ARBA" id="ARBA00004906"/>
    </source>
</evidence>
<dbReference type="SUPFAM" id="SSF49599">
    <property type="entry name" value="TRAF domain-like"/>
    <property type="match status" value="1"/>
</dbReference>
<keyword evidence="6" id="KW-1185">Reference proteome</keyword>
<dbReference type="InterPro" id="IPR002083">
    <property type="entry name" value="MATH/TRAF_dom"/>
</dbReference>
<evidence type="ECO:0008006" key="7">
    <source>
        <dbReference type="Google" id="ProtNLM"/>
    </source>
</evidence>
<proteinExistence type="predicted"/>
<dbReference type="SMART" id="SM00225">
    <property type="entry name" value="BTB"/>
    <property type="match status" value="1"/>
</dbReference>
<dbReference type="PANTHER" id="PTHR45774:SF3">
    <property type="entry name" value="BTB (POZ) DOMAIN-CONTAINING 2B-RELATED"/>
    <property type="match status" value="1"/>
</dbReference>
<evidence type="ECO:0000259" key="3">
    <source>
        <dbReference type="PROSITE" id="PS50097"/>
    </source>
</evidence>
<dbReference type="SMART" id="SM00875">
    <property type="entry name" value="BACK"/>
    <property type="match status" value="1"/>
</dbReference>
<dbReference type="SMART" id="SM00061">
    <property type="entry name" value="MATH"/>
    <property type="match status" value="1"/>
</dbReference>
<dbReference type="PANTHER" id="PTHR45774">
    <property type="entry name" value="BTB/POZ DOMAIN-CONTAINING"/>
    <property type="match status" value="1"/>
</dbReference>
<dbReference type="FunFam" id="1.25.40.420:FF:000008">
    <property type="entry name" value="BTB/POZ domain-containing protein POB1"/>
    <property type="match status" value="1"/>
</dbReference>
<organism evidence="5 6">
    <name type="scientific">Heterodera trifolii</name>
    <dbReference type="NCBI Taxonomy" id="157864"/>
    <lineage>
        <taxon>Eukaryota</taxon>
        <taxon>Metazoa</taxon>
        <taxon>Ecdysozoa</taxon>
        <taxon>Nematoda</taxon>
        <taxon>Chromadorea</taxon>
        <taxon>Rhabditida</taxon>
        <taxon>Tylenchina</taxon>
        <taxon>Tylenchomorpha</taxon>
        <taxon>Tylenchoidea</taxon>
        <taxon>Heteroderidae</taxon>
        <taxon>Heteroderinae</taxon>
        <taxon>Heterodera</taxon>
    </lineage>
</organism>
<dbReference type="InterPro" id="IPR008974">
    <property type="entry name" value="TRAF-like"/>
</dbReference>
<dbReference type="Gene3D" id="1.25.40.420">
    <property type="match status" value="1"/>
</dbReference>
<comment type="pathway">
    <text evidence="1">Protein modification; protein ubiquitination.</text>
</comment>
<protein>
    <recommendedName>
        <fullName evidence="7">BTB domain-containing protein</fullName>
    </recommendedName>
</protein>
<dbReference type="InterPro" id="IPR011333">
    <property type="entry name" value="SKP1/BTB/POZ_sf"/>
</dbReference>
<dbReference type="Gene3D" id="2.60.210.10">
    <property type="entry name" value="Apoptosis, Tumor Necrosis Factor Receptor Associated Protein 2, Chain A"/>
    <property type="match status" value="1"/>
</dbReference>
<dbReference type="SUPFAM" id="SSF54695">
    <property type="entry name" value="POZ domain"/>
    <property type="match status" value="1"/>
</dbReference>
<keyword evidence="2" id="KW-0833">Ubl conjugation pathway</keyword>
<sequence>MSNQVVQLMKHLLSSGEDADVYFLVGDEDEKELLSAHKLILKHISDVFAAMFSFDAKNEKAEFASANCPVEVPDVEAAAFKVMLSFIYTGDLSALNGDNAMAVLYAAKKYNIPGLVDPSLQFPVSSLRNVFLAYVQAGLFDLKDYAKCCLAYIDKNADTLIKSEAFLQIDQKLLSEILERDELEISGEISIWNAALRWADAKCRQNGIECSAENKRQMLGPALFKIRFPLVLIEEFSKNIVPTDVLSKYEVNAVYQFHSLSNCRGICDDGFFLMQFRTKRRVSDRKKGTLLMDIEKVSAFAREEVESSRHSQKVYINGMPWKILAKIKTKTGCTDNEKSLGIYLSCAVPKEETWSCKCSATIRIVSQKWDMADLRREFDGTFISNQNVDCGFYYLVSFAELLDPSQGFYDKREDKVKLAIDFIMKEAKTEDK</sequence>
<dbReference type="AlphaFoldDB" id="A0ABD2KYK0"/>
<dbReference type="PROSITE" id="PS50097">
    <property type="entry name" value="BTB"/>
    <property type="match status" value="1"/>
</dbReference>
<dbReference type="PROSITE" id="PS50144">
    <property type="entry name" value="MATH"/>
    <property type="match status" value="1"/>
</dbReference>
<dbReference type="Proteomes" id="UP001620626">
    <property type="component" value="Unassembled WGS sequence"/>
</dbReference>
<name>A0ABD2KYK0_9BILA</name>
<evidence type="ECO:0000313" key="6">
    <source>
        <dbReference type="Proteomes" id="UP001620626"/>
    </source>
</evidence>
<dbReference type="Pfam" id="PF00651">
    <property type="entry name" value="BTB"/>
    <property type="match status" value="1"/>
</dbReference>
<dbReference type="Pfam" id="PF22486">
    <property type="entry name" value="MATH_2"/>
    <property type="match status" value="1"/>
</dbReference>
<reference evidence="5 6" key="1">
    <citation type="submission" date="2024-10" db="EMBL/GenBank/DDBJ databases">
        <authorList>
            <person name="Kim D."/>
        </authorList>
    </citation>
    <scope>NUCLEOTIDE SEQUENCE [LARGE SCALE GENOMIC DNA]</scope>
    <source>
        <strain evidence="5">BH-2024</strain>
    </source>
</reference>
<evidence type="ECO:0000259" key="4">
    <source>
        <dbReference type="PROSITE" id="PS50144"/>
    </source>
</evidence>
<feature type="domain" description="MATH" evidence="4">
    <location>
        <begin position="287"/>
        <end position="420"/>
    </location>
</feature>
<dbReference type="InterPro" id="IPR000210">
    <property type="entry name" value="BTB/POZ_dom"/>
</dbReference>
<dbReference type="Gene3D" id="3.30.710.10">
    <property type="entry name" value="Potassium Channel Kv1.1, Chain A"/>
    <property type="match status" value="1"/>
</dbReference>
<dbReference type="Pfam" id="PF07707">
    <property type="entry name" value="BACK"/>
    <property type="match status" value="1"/>
</dbReference>